<keyword evidence="3" id="KW-1185">Reference proteome</keyword>
<name>A0A9W9FZL2_9EURO</name>
<dbReference type="Proteomes" id="UP001149165">
    <property type="component" value="Unassembled WGS sequence"/>
</dbReference>
<sequence>MADEMDEESDNPMPFLRRDYLTCKIHTVTAKVFLDRPAEDLIPAKFLRLANENAALSEVPLFFRYQQNARILRQEYWSALHFPFQWVFKELEKVPQFELGLWEGGAESSVGGKGKEFQEAQSQVVMELLLQVSKILDLSRRTSDGLNFFYLTPRPWYVAFPYYTGHREKHTDGPKGTGSLCLKFSGGATPLMPILPISTALKQEPLEACLTKKIKIILGQLMRHTRYLRRPADKQPDQEIFLLGLHGSRLHLMRGYFPGQKLSSIWCRREMPSPFSSFIPTPSPTDSSFSNNDDSTPDDYDADYESNDDEFECECVPPSIAPYTAASNSAMLTPPETPLFSPRCPRHFFHRKGHSHKKGPQMNDNPDAKTCEEEAERVRRLIAELDLQCRDNEPETRVFRVMASKEYNLWDREDFMDAIKMIGALLMYLLSGEARCGILQNVFENHPIQSDGEESFVL</sequence>
<gene>
    <name evidence="2" type="ORF">N7456_005565</name>
</gene>
<proteinExistence type="predicted"/>
<dbReference type="EMBL" id="JAPQKH010000003">
    <property type="protein sequence ID" value="KAJ5108890.1"/>
    <property type="molecule type" value="Genomic_DNA"/>
</dbReference>
<dbReference type="OrthoDB" id="4497058at2759"/>
<feature type="compositionally biased region" description="Low complexity" evidence="1">
    <location>
        <begin position="277"/>
        <end position="294"/>
    </location>
</feature>
<dbReference type="AlphaFoldDB" id="A0A9W9FZL2"/>
<evidence type="ECO:0000256" key="1">
    <source>
        <dbReference type="SAM" id="MobiDB-lite"/>
    </source>
</evidence>
<reference evidence="2" key="2">
    <citation type="journal article" date="2023" name="IMA Fungus">
        <title>Comparative genomic study of the Penicillium genus elucidates a diverse pangenome and 15 lateral gene transfer events.</title>
        <authorList>
            <person name="Petersen C."/>
            <person name="Sorensen T."/>
            <person name="Nielsen M.R."/>
            <person name="Sondergaard T.E."/>
            <person name="Sorensen J.L."/>
            <person name="Fitzpatrick D.A."/>
            <person name="Frisvad J.C."/>
            <person name="Nielsen K.L."/>
        </authorList>
    </citation>
    <scope>NUCLEOTIDE SEQUENCE</scope>
    <source>
        <strain evidence="2">IBT 30069</strain>
    </source>
</reference>
<evidence type="ECO:0000313" key="2">
    <source>
        <dbReference type="EMBL" id="KAJ5108890.1"/>
    </source>
</evidence>
<evidence type="ECO:0000313" key="3">
    <source>
        <dbReference type="Proteomes" id="UP001149165"/>
    </source>
</evidence>
<reference evidence="2" key="1">
    <citation type="submission" date="2022-11" db="EMBL/GenBank/DDBJ databases">
        <authorList>
            <person name="Petersen C."/>
        </authorList>
    </citation>
    <scope>NUCLEOTIDE SEQUENCE</scope>
    <source>
        <strain evidence="2">IBT 30069</strain>
    </source>
</reference>
<accession>A0A9W9FZL2</accession>
<organism evidence="2 3">
    <name type="scientific">Penicillium angulare</name>
    <dbReference type="NCBI Taxonomy" id="116970"/>
    <lineage>
        <taxon>Eukaryota</taxon>
        <taxon>Fungi</taxon>
        <taxon>Dikarya</taxon>
        <taxon>Ascomycota</taxon>
        <taxon>Pezizomycotina</taxon>
        <taxon>Eurotiomycetes</taxon>
        <taxon>Eurotiomycetidae</taxon>
        <taxon>Eurotiales</taxon>
        <taxon>Aspergillaceae</taxon>
        <taxon>Penicillium</taxon>
    </lineage>
</organism>
<comment type="caution">
    <text evidence="2">The sequence shown here is derived from an EMBL/GenBank/DDBJ whole genome shotgun (WGS) entry which is preliminary data.</text>
</comment>
<feature type="region of interest" description="Disordered" evidence="1">
    <location>
        <begin position="277"/>
        <end position="303"/>
    </location>
</feature>
<protein>
    <submittedName>
        <fullName evidence="2">Uncharacterized protein</fullName>
    </submittedName>
</protein>